<evidence type="ECO:0000313" key="3">
    <source>
        <dbReference type="Proteomes" id="UP000548423"/>
    </source>
</evidence>
<sequence length="67" mass="7879">MNKEKGDYMKDHDREPQFQSGENVNKSFKGLYGLDPEMSLLSVSFATTENPYLNEHYQEDPKEDEFE</sequence>
<feature type="region of interest" description="Disordered" evidence="1">
    <location>
        <begin position="1"/>
        <end position="24"/>
    </location>
</feature>
<comment type="caution">
    <text evidence="2">The sequence shown here is derived from an EMBL/GenBank/DDBJ whole genome shotgun (WGS) entry which is preliminary data.</text>
</comment>
<reference evidence="3" key="2">
    <citation type="submission" date="2020-08" db="EMBL/GenBank/DDBJ databases">
        <title>The Agave Microbiome: Exploring the role of microbial communities in plant adaptations to desert environments.</title>
        <authorList>
            <person name="Partida-Martinez L.P."/>
        </authorList>
    </citation>
    <scope>NUCLEOTIDE SEQUENCE [LARGE SCALE GENOMIC DNA]</scope>
    <source>
        <strain evidence="3">AT2.8</strain>
    </source>
</reference>
<dbReference type="AlphaFoldDB" id="A0A852THF2"/>
<evidence type="ECO:0000313" key="2">
    <source>
        <dbReference type="EMBL" id="NYE06574.1"/>
    </source>
</evidence>
<feature type="compositionally biased region" description="Basic and acidic residues" evidence="1">
    <location>
        <begin position="1"/>
        <end position="16"/>
    </location>
</feature>
<name>A0A852THF2_9BACI</name>
<organism evidence="2 3">
    <name type="scientific">Neobacillus niacini</name>
    <dbReference type="NCBI Taxonomy" id="86668"/>
    <lineage>
        <taxon>Bacteria</taxon>
        <taxon>Bacillati</taxon>
        <taxon>Bacillota</taxon>
        <taxon>Bacilli</taxon>
        <taxon>Bacillales</taxon>
        <taxon>Bacillaceae</taxon>
        <taxon>Neobacillus</taxon>
    </lineage>
</organism>
<protein>
    <submittedName>
        <fullName evidence="2">Uncharacterized protein</fullName>
    </submittedName>
</protein>
<dbReference type="EMBL" id="JACCBX010000007">
    <property type="protein sequence ID" value="NYE06574.1"/>
    <property type="molecule type" value="Genomic_DNA"/>
</dbReference>
<evidence type="ECO:0000256" key="1">
    <source>
        <dbReference type="SAM" id="MobiDB-lite"/>
    </source>
</evidence>
<proteinExistence type="predicted"/>
<accession>A0A852THF2</accession>
<reference evidence="3" key="1">
    <citation type="submission" date="2020-07" db="EMBL/GenBank/DDBJ databases">
        <authorList>
            <person name="Partida-Martinez L."/>
            <person name="Huntemann M."/>
            <person name="Clum A."/>
            <person name="Wang J."/>
            <person name="Palaniappan K."/>
            <person name="Ritter S."/>
            <person name="Chen I.-M."/>
            <person name="Stamatis D."/>
            <person name="Reddy T."/>
            <person name="O'Malley R."/>
            <person name="Daum C."/>
            <person name="Shapiro N."/>
            <person name="Ivanova N."/>
            <person name="Kyrpides N."/>
            <person name="Woyke T."/>
        </authorList>
    </citation>
    <scope>NUCLEOTIDE SEQUENCE [LARGE SCALE GENOMIC DNA]</scope>
    <source>
        <strain evidence="3">AT2.8</strain>
    </source>
</reference>
<gene>
    <name evidence="2" type="ORF">F4694_003354</name>
</gene>
<dbReference type="Proteomes" id="UP000548423">
    <property type="component" value="Unassembled WGS sequence"/>
</dbReference>